<dbReference type="OrthoDB" id="1393670at2759"/>
<name>A0A8J2PNV6_9HEXA</name>
<evidence type="ECO:0000256" key="2">
    <source>
        <dbReference type="ARBA" id="ARBA00022857"/>
    </source>
</evidence>
<dbReference type="AlphaFoldDB" id="A0A8J2PNV6"/>
<dbReference type="EMBL" id="CAJVCH010571649">
    <property type="protein sequence ID" value="CAG7838123.1"/>
    <property type="molecule type" value="Genomic_DNA"/>
</dbReference>
<dbReference type="PANTHER" id="PTHR44252">
    <property type="entry name" value="D-ERYTHRULOSE REDUCTASE"/>
    <property type="match status" value="1"/>
</dbReference>
<evidence type="ECO:0000256" key="1">
    <source>
        <dbReference type="ARBA" id="ARBA00006484"/>
    </source>
</evidence>
<keyword evidence="2" id="KW-0521">NADP</keyword>
<dbReference type="PANTHER" id="PTHR44252:SF3">
    <property type="entry name" value="D-ERYTHRULOSE REDUCTASE-RELATED"/>
    <property type="match status" value="1"/>
</dbReference>
<dbReference type="GO" id="GO:0050038">
    <property type="term" value="F:L-xylulose reductase (NADPH) activity"/>
    <property type="evidence" value="ECO:0007669"/>
    <property type="project" value="TreeGrafter"/>
</dbReference>
<dbReference type="Proteomes" id="UP000708208">
    <property type="component" value="Unassembled WGS sequence"/>
</dbReference>
<dbReference type="InterPro" id="IPR051737">
    <property type="entry name" value="L-xylulose/Carbonyl_redctase"/>
</dbReference>
<keyword evidence="4" id="KW-1185">Reference proteome</keyword>
<protein>
    <submittedName>
        <fullName evidence="3">Uncharacterized protein</fullName>
    </submittedName>
</protein>
<dbReference type="Pfam" id="PF00106">
    <property type="entry name" value="adh_short"/>
    <property type="match status" value="1"/>
</dbReference>
<dbReference type="GO" id="GO:0004090">
    <property type="term" value="F:carbonyl reductase (NADPH) activity"/>
    <property type="evidence" value="ECO:0007669"/>
    <property type="project" value="TreeGrafter"/>
</dbReference>
<proteinExistence type="inferred from homology"/>
<evidence type="ECO:0000313" key="3">
    <source>
        <dbReference type="EMBL" id="CAG7838123.1"/>
    </source>
</evidence>
<dbReference type="GO" id="GO:0006006">
    <property type="term" value="P:glucose metabolic process"/>
    <property type="evidence" value="ECO:0007669"/>
    <property type="project" value="TreeGrafter"/>
</dbReference>
<sequence>MSFEASLKGKKVIVTGASKGIGRALVAKLSSYGAIVTGIANDGGGLASLKGDCPGVQTVEVDLADWNATRSAVEGIGPVDILVNNAALLFGDGFFNITPEIVDKTMDVNLKAVINVSQVVAKGMVDSGTGGNIVNISTVAALRAYPNASVHSISKAALDMLTKLMAVELGPKGIRVNSVNLGSVMTDMLTTWIEDLITFTGKSMEQVQSSFLERVPMQKSLVDMDDALNTILFAMSDLSAITSGTKFVVDGGFCAT</sequence>
<dbReference type="InterPro" id="IPR002347">
    <property type="entry name" value="SDR_fam"/>
</dbReference>
<dbReference type="GO" id="GO:0005997">
    <property type="term" value="P:xylulose metabolic process"/>
    <property type="evidence" value="ECO:0007669"/>
    <property type="project" value="TreeGrafter"/>
</dbReference>
<comment type="similarity">
    <text evidence="1">Belongs to the short-chain dehydrogenases/reductases (SDR) family.</text>
</comment>
<gene>
    <name evidence="3" type="ORF">AFUS01_LOCUS47127</name>
</gene>
<accession>A0A8J2PNV6</accession>
<comment type="caution">
    <text evidence="3">The sequence shown here is derived from an EMBL/GenBank/DDBJ whole genome shotgun (WGS) entry which is preliminary data.</text>
</comment>
<organism evidence="3 4">
    <name type="scientific">Allacma fusca</name>
    <dbReference type="NCBI Taxonomy" id="39272"/>
    <lineage>
        <taxon>Eukaryota</taxon>
        <taxon>Metazoa</taxon>
        <taxon>Ecdysozoa</taxon>
        <taxon>Arthropoda</taxon>
        <taxon>Hexapoda</taxon>
        <taxon>Collembola</taxon>
        <taxon>Symphypleona</taxon>
        <taxon>Sminthuridae</taxon>
        <taxon>Allacma</taxon>
    </lineage>
</organism>
<evidence type="ECO:0000313" key="4">
    <source>
        <dbReference type="Proteomes" id="UP000708208"/>
    </source>
</evidence>
<dbReference type="FunFam" id="3.40.50.720:FF:000084">
    <property type="entry name" value="Short-chain dehydrogenase reductase"/>
    <property type="match status" value="1"/>
</dbReference>
<reference evidence="3" key="1">
    <citation type="submission" date="2021-06" db="EMBL/GenBank/DDBJ databases">
        <authorList>
            <person name="Hodson N. C."/>
            <person name="Mongue J. A."/>
            <person name="Jaron S. K."/>
        </authorList>
    </citation>
    <scope>NUCLEOTIDE SEQUENCE</scope>
</reference>